<dbReference type="SUPFAM" id="SSF57414">
    <property type="entry name" value="Hairpin loop containing domain-like"/>
    <property type="match status" value="3"/>
</dbReference>
<gene>
    <name evidence="3" type="ORF">TSPI_07381</name>
</gene>
<feature type="domain" description="Apple" evidence="2">
    <location>
        <begin position="26"/>
        <end position="104"/>
    </location>
</feature>
<dbReference type="EMBL" id="JBEUSY010000258">
    <property type="protein sequence ID" value="KAL1240228.1"/>
    <property type="molecule type" value="Genomic_DNA"/>
</dbReference>
<feature type="chain" id="PRO_5045719502" description="Apple domain-containing protein" evidence="1">
    <location>
        <begin position="19"/>
        <end position="364"/>
    </location>
</feature>
<dbReference type="PROSITE" id="PS50948">
    <property type="entry name" value="PAN"/>
    <property type="match status" value="2"/>
</dbReference>
<protein>
    <recommendedName>
        <fullName evidence="2">Apple domain-containing protein</fullName>
    </recommendedName>
</protein>
<evidence type="ECO:0000313" key="3">
    <source>
        <dbReference type="EMBL" id="KAL1240228.1"/>
    </source>
</evidence>
<keyword evidence="1" id="KW-0732">Signal</keyword>
<organism evidence="3 4">
    <name type="scientific">Trichinella spiralis</name>
    <name type="common">Trichina worm</name>
    <dbReference type="NCBI Taxonomy" id="6334"/>
    <lineage>
        <taxon>Eukaryota</taxon>
        <taxon>Metazoa</taxon>
        <taxon>Ecdysozoa</taxon>
        <taxon>Nematoda</taxon>
        <taxon>Enoplea</taxon>
        <taxon>Dorylaimia</taxon>
        <taxon>Trichinellida</taxon>
        <taxon>Trichinellidae</taxon>
        <taxon>Trichinella</taxon>
    </lineage>
</organism>
<accession>A0ABR3KKN6</accession>
<dbReference type="Pfam" id="PF00024">
    <property type="entry name" value="PAN_1"/>
    <property type="match status" value="3"/>
</dbReference>
<proteinExistence type="predicted"/>
<evidence type="ECO:0000313" key="4">
    <source>
        <dbReference type="Proteomes" id="UP001558632"/>
    </source>
</evidence>
<dbReference type="SMART" id="SM00473">
    <property type="entry name" value="PAN_AP"/>
    <property type="match status" value="3"/>
</dbReference>
<dbReference type="Gene3D" id="3.50.4.10">
    <property type="entry name" value="Hepatocyte Growth Factor"/>
    <property type="match status" value="2"/>
</dbReference>
<evidence type="ECO:0000256" key="1">
    <source>
        <dbReference type="SAM" id="SignalP"/>
    </source>
</evidence>
<feature type="signal peptide" evidence="1">
    <location>
        <begin position="1"/>
        <end position="18"/>
    </location>
</feature>
<dbReference type="Proteomes" id="UP001558632">
    <property type="component" value="Unassembled WGS sequence"/>
</dbReference>
<reference evidence="3 4" key="1">
    <citation type="submission" date="2024-07" db="EMBL/GenBank/DDBJ databases">
        <title>Enhanced genomic and transcriptomic resources for Trichinella pseudospiralis and T. spiralis underpin the discovery of pronounced molecular differences between stages and species.</title>
        <authorList>
            <person name="Pasi K.K."/>
            <person name="La Rosa G."/>
            <person name="Gomez-Morales M.A."/>
            <person name="Tosini F."/>
            <person name="Sumanam S."/>
            <person name="Young N.D."/>
            <person name="Chang B.C."/>
            <person name="Robin G.B."/>
        </authorList>
    </citation>
    <scope>NUCLEOTIDE SEQUENCE [LARGE SCALE GENOMIC DNA]</scope>
    <source>
        <strain evidence="3">ISS534</strain>
    </source>
</reference>
<keyword evidence="4" id="KW-1185">Reference proteome</keyword>
<feature type="domain" description="Apple" evidence="2">
    <location>
        <begin position="212"/>
        <end position="290"/>
    </location>
</feature>
<sequence length="364" mass="41282">MVRKELLLFFAFFTLAFGYNSQLTQCFSSMKPNLIQPTSVMRYSTQSECLQACRSGRKNDGSSACQSILWDARTSSCYLFSRTAREHPTLLMNRYGTDYYEYNSNLCGGIFPPPSRGQLNLLFPPPSMAESELDAEPDSDTAMVTEIGDENTCIAKCTREESCQSFTALLPDKVCILTSNQAVPTGKCRLSYYENAVYFEKFHLCADIANSCSEQFFYTFHDTSLDTPTILTTKTKSLEQCANDCVANNQCKAAVFDKLKKRCFLKAATAVDQPSALTECRGSYYFENGCRSDSRRHNIRMNDSSGRAFDNKKLQLIKKQPTDQWTSWSSCQFEKDGQRFRSRSRRNCANKKLSAGRKIQYKPC</sequence>
<evidence type="ECO:0000259" key="2">
    <source>
        <dbReference type="PROSITE" id="PS50948"/>
    </source>
</evidence>
<name>A0ABR3KKN6_TRISP</name>
<dbReference type="InterPro" id="IPR003609">
    <property type="entry name" value="Pan_app"/>
</dbReference>
<comment type="caution">
    <text evidence="3">The sequence shown here is derived from an EMBL/GenBank/DDBJ whole genome shotgun (WGS) entry which is preliminary data.</text>
</comment>